<dbReference type="PROSITE" id="PS51900">
    <property type="entry name" value="CB"/>
    <property type="match status" value="1"/>
</dbReference>
<keyword evidence="1" id="KW-0229">DNA integration</keyword>
<evidence type="ECO:0000259" key="6">
    <source>
        <dbReference type="PROSITE" id="PS51900"/>
    </source>
</evidence>
<dbReference type="CDD" id="cd01189">
    <property type="entry name" value="INT_ICEBs1_C_like"/>
    <property type="match status" value="1"/>
</dbReference>
<organism evidence="7 8">
    <name type="scientific">Rahnella sp. (strain Y9602)</name>
    <dbReference type="NCBI Taxonomy" id="2703885"/>
    <lineage>
        <taxon>Bacteria</taxon>
        <taxon>Pseudomonadati</taxon>
        <taxon>Pseudomonadota</taxon>
        <taxon>Gammaproteobacteria</taxon>
        <taxon>Enterobacterales</taxon>
        <taxon>Yersiniaceae</taxon>
        <taxon>Rahnella</taxon>
    </lineage>
</organism>
<dbReference type="Pfam" id="PF12167">
    <property type="entry name" value="Arm-DNA-bind_2"/>
    <property type="match status" value="1"/>
</dbReference>
<evidence type="ECO:0000256" key="2">
    <source>
        <dbReference type="ARBA" id="ARBA00023125"/>
    </source>
</evidence>
<evidence type="ECO:0000256" key="4">
    <source>
        <dbReference type="PROSITE-ProRule" id="PRU01248"/>
    </source>
</evidence>
<dbReference type="PROSITE" id="PS51898">
    <property type="entry name" value="TYR_RECOMBINASE"/>
    <property type="match status" value="1"/>
</dbReference>
<evidence type="ECO:0000256" key="1">
    <source>
        <dbReference type="ARBA" id="ARBA00022908"/>
    </source>
</evidence>
<dbReference type="InterPro" id="IPR050090">
    <property type="entry name" value="Tyrosine_recombinase_XerCD"/>
</dbReference>
<dbReference type="Proteomes" id="UP001598201">
    <property type="component" value="Unassembled WGS sequence"/>
</dbReference>
<dbReference type="Pfam" id="PF14659">
    <property type="entry name" value="Phage_int_SAM_3"/>
    <property type="match status" value="1"/>
</dbReference>
<dbReference type="RefSeq" id="WP_379672450.1">
    <property type="nucleotide sequence ID" value="NZ_JBHUCJ010000151.1"/>
</dbReference>
<dbReference type="InterPro" id="IPR011010">
    <property type="entry name" value="DNA_brk_join_enz"/>
</dbReference>
<evidence type="ECO:0000256" key="3">
    <source>
        <dbReference type="ARBA" id="ARBA00023172"/>
    </source>
</evidence>
<dbReference type="GO" id="GO:0003677">
    <property type="term" value="F:DNA binding"/>
    <property type="evidence" value="ECO:0007669"/>
    <property type="project" value="UniProtKB-KW"/>
</dbReference>
<feature type="domain" description="Tyr recombinase" evidence="5">
    <location>
        <begin position="198"/>
        <end position="408"/>
    </location>
</feature>
<feature type="domain" description="Core-binding (CB)" evidence="6">
    <location>
        <begin position="82"/>
        <end position="177"/>
    </location>
</feature>
<gene>
    <name evidence="7" type="ORF">ACFPK4_26780</name>
</gene>
<evidence type="ECO:0000259" key="5">
    <source>
        <dbReference type="PROSITE" id="PS51898"/>
    </source>
</evidence>
<dbReference type="Pfam" id="PF00589">
    <property type="entry name" value="Phage_integrase"/>
    <property type="match status" value="1"/>
</dbReference>
<dbReference type="InterPro" id="IPR004107">
    <property type="entry name" value="Integrase_SAM-like_N"/>
</dbReference>
<reference evidence="7 8" key="1">
    <citation type="submission" date="2024-09" db="EMBL/GenBank/DDBJ databases">
        <title>Genomes of Rahnella.</title>
        <authorList>
            <person name="Mnguni F.C."/>
            <person name="Shin G.Y."/>
            <person name="Coutinho T."/>
        </authorList>
    </citation>
    <scope>NUCLEOTIDE SEQUENCE [LARGE SCALE GENOMIC DNA]</scope>
    <source>
        <strain evidence="7 8">20WA0057</strain>
    </source>
</reference>
<dbReference type="InterPro" id="IPR013762">
    <property type="entry name" value="Integrase-like_cat_sf"/>
</dbReference>
<keyword evidence="8" id="KW-1185">Reference proteome</keyword>
<evidence type="ECO:0000313" key="8">
    <source>
        <dbReference type="Proteomes" id="UP001598201"/>
    </source>
</evidence>
<dbReference type="InterPro" id="IPR044068">
    <property type="entry name" value="CB"/>
</dbReference>
<keyword evidence="2 4" id="KW-0238">DNA-binding</keyword>
<comment type="caution">
    <text evidence="7">The sequence shown here is derived from an EMBL/GenBank/DDBJ whole genome shotgun (WGS) entry which is preliminary data.</text>
</comment>
<dbReference type="PANTHER" id="PTHR30349:SF36">
    <property type="entry name" value="PROPHAGE INTEGRASE INTR-RELATED"/>
    <property type="match status" value="1"/>
</dbReference>
<proteinExistence type="predicted"/>
<evidence type="ECO:0000313" key="7">
    <source>
        <dbReference type="EMBL" id="MFD3227138.1"/>
    </source>
</evidence>
<keyword evidence="3" id="KW-0233">DNA recombination</keyword>
<dbReference type="PANTHER" id="PTHR30349">
    <property type="entry name" value="PHAGE INTEGRASE-RELATED"/>
    <property type="match status" value="1"/>
</dbReference>
<dbReference type="InterPro" id="IPR010998">
    <property type="entry name" value="Integrase_recombinase_N"/>
</dbReference>
<dbReference type="Gene3D" id="1.10.443.10">
    <property type="entry name" value="Intergrase catalytic core"/>
    <property type="match status" value="1"/>
</dbReference>
<dbReference type="InterPro" id="IPR022000">
    <property type="entry name" value="Min27-like_integrase_DNA_bind"/>
</dbReference>
<protein>
    <submittedName>
        <fullName evidence="7">Arm DNA-binding domain-containing protein</fullName>
    </submittedName>
</protein>
<dbReference type="Gene3D" id="1.10.150.130">
    <property type="match status" value="1"/>
</dbReference>
<dbReference type="InterPro" id="IPR002104">
    <property type="entry name" value="Integrase_catalytic"/>
</dbReference>
<sequence length="427" mass="48078">MAEITYPTGVENHGGFLRIWFIYNGSRVREPLGVPDTPKNRKSAGELRAVVTYAIKTGTFDYLKQFPASNNLKKCGINNYGLTIGDIANNWLSIKRPELAKTTLKAYEARMRTALYYLNGKSKIEDIKPEDILNLRNTLLSGLQLKRNPGHTPTKGRSVVTVNGILTDLAGMFRYAEENGYIRSSPMVNISSMKKVTKKPHPITREEFPRLMAGCGTRQIRNLWALAIYTGMRHGEICALAWEDIDLVNGTILIRRSLTTLKYFKEPKTISGIRTINLIQPAIDALLDQRELTRLGKKISIEVTTREFRKTYIEECTFVFNPKINAMNNLSTDHYSVASIAQTWNTAIRRAGIVSRKAYQSRHTYACWSLSSGANPNFIASQMGHVNSQMVHQVYGAWMQENNIGQVELLNSKLASFAPSLPQLKVV</sequence>
<name>A0ABW6CK22_RAHSY</name>
<dbReference type="SUPFAM" id="SSF56349">
    <property type="entry name" value="DNA breaking-rejoining enzymes"/>
    <property type="match status" value="1"/>
</dbReference>
<dbReference type="EMBL" id="JBHUCJ010000151">
    <property type="protein sequence ID" value="MFD3227138.1"/>
    <property type="molecule type" value="Genomic_DNA"/>
</dbReference>
<accession>A0ABW6CK22</accession>